<gene>
    <name evidence="3" type="ORF">ACFWJN_21255</name>
</gene>
<evidence type="ECO:0008006" key="5">
    <source>
        <dbReference type="Google" id="ProtNLM"/>
    </source>
</evidence>
<feature type="region of interest" description="Disordered" evidence="1">
    <location>
        <begin position="34"/>
        <end position="67"/>
    </location>
</feature>
<comment type="caution">
    <text evidence="3">The sequence shown here is derived from an EMBL/GenBank/DDBJ whole genome shotgun (WGS) entry which is preliminary data.</text>
</comment>
<dbReference type="Proteomes" id="UP001598448">
    <property type="component" value="Unassembled WGS sequence"/>
</dbReference>
<reference evidence="3 4" key="1">
    <citation type="submission" date="2024-09" db="EMBL/GenBank/DDBJ databases">
        <title>The Natural Products Discovery Center: Release of the First 8490 Sequenced Strains for Exploring Actinobacteria Biosynthetic Diversity.</title>
        <authorList>
            <person name="Kalkreuter E."/>
            <person name="Kautsar S.A."/>
            <person name="Yang D."/>
            <person name="Bader C.D."/>
            <person name="Teijaro C.N."/>
            <person name="Fluegel L."/>
            <person name="Davis C.M."/>
            <person name="Simpson J.R."/>
            <person name="Lauterbach L."/>
            <person name="Steele A.D."/>
            <person name="Gui C."/>
            <person name="Meng S."/>
            <person name="Li G."/>
            <person name="Viehrig K."/>
            <person name="Ye F."/>
            <person name="Su P."/>
            <person name="Kiefer A.F."/>
            <person name="Nichols A."/>
            <person name="Cepeda A.J."/>
            <person name="Yan W."/>
            <person name="Fan B."/>
            <person name="Jiang Y."/>
            <person name="Adhikari A."/>
            <person name="Zheng C.-J."/>
            <person name="Schuster L."/>
            <person name="Cowan T.M."/>
            <person name="Smanski M.J."/>
            <person name="Chevrette M.G."/>
            <person name="De Carvalho L.P.S."/>
            <person name="Shen B."/>
        </authorList>
    </citation>
    <scope>NUCLEOTIDE SEQUENCE [LARGE SCALE GENOMIC DNA]</scope>
    <source>
        <strain evidence="3 4">NPDC058348</strain>
    </source>
</reference>
<dbReference type="RefSeq" id="WP_386716887.1">
    <property type="nucleotide sequence ID" value="NZ_JBHXIJ010000163.1"/>
</dbReference>
<proteinExistence type="predicted"/>
<dbReference type="EMBL" id="JBHXIJ010000163">
    <property type="protein sequence ID" value="MFD5101467.1"/>
    <property type="molecule type" value="Genomic_DNA"/>
</dbReference>
<evidence type="ECO:0000313" key="4">
    <source>
        <dbReference type="Proteomes" id="UP001598448"/>
    </source>
</evidence>
<name>A0ABW6FP54_9ACTN</name>
<protein>
    <recommendedName>
        <fullName evidence="5">PepSY domain-containing protein</fullName>
    </recommendedName>
</protein>
<sequence length="257" mass="27564">MRYGILTAALALGGACALGAAVLVTADAGDPVKGSAAPTATYSTGPKEKNVKPVAKGSDRAKAATKQSKDALAAAGLTIPEGWHPAQIRAERHEDRPVTVVRYEQDTTRDLGGEHITTVVDAEGTLYGYTRMTVAGAKTPVPADDEARKTAFGWLRDFAPEHADGLSVQWVDQHDEEVRDKAGAAHTVSGAKVKTHHENGLYTWMIVDGDGEIITYERDVRWDGAANRRATQMWLHDKWIAAREGSGPQPPSPYAQA</sequence>
<dbReference type="PROSITE" id="PS51257">
    <property type="entry name" value="PROKAR_LIPOPROTEIN"/>
    <property type="match status" value="1"/>
</dbReference>
<evidence type="ECO:0000256" key="1">
    <source>
        <dbReference type="SAM" id="MobiDB-lite"/>
    </source>
</evidence>
<feature type="chain" id="PRO_5046676825" description="PepSY domain-containing protein" evidence="2">
    <location>
        <begin position="21"/>
        <end position="257"/>
    </location>
</feature>
<keyword evidence="2" id="KW-0732">Signal</keyword>
<keyword evidence="4" id="KW-1185">Reference proteome</keyword>
<accession>A0ABW6FP54</accession>
<feature type="signal peptide" evidence="2">
    <location>
        <begin position="1"/>
        <end position="20"/>
    </location>
</feature>
<organism evidence="3 4">
    <name type="scientific">Streptomyces albidochromogenes</name>
    <dbReference type="NCBI Taxonomy" id="329524"/>
    <lineage>
        <taxon>Bacteria</taxon>
        <taxon>Bacillati</taxon>
        <taxon>Actinomycetota</taxon>
        <taxon>Actinomycetes</taxon>
        <taxon>Kitasatosporales</taxon>
        <taxon>Streptomycetaceae</taxon>
        <taxon>Streptomyces</taxon>
    </lineage>
</organism>
<evidence type="ECO:0000313" key="3">
    <source>
        <dbReference type="EMBL" id="MFD5101467.1"/>
    </source>
</evidence>
<feature type="compositionally biased region" description="Basic and acidic residues" evidence="1">
    <location>
        <begin position="46"/>
        <end position="62"/>
    </location>
</feature>
<evidence type="ECO:0000256" key="2">
    <source>
        <dbReference type="SAM" id="SignalP"/>
    </source>
</evidence>